<dbReference type="AlphaFoldDB" id="A0A371GIE8"/>
<reference evidence="1" key="1">
    <citation type="submission" date="2018-05" db="EMBL/GenBank/DDBJ databases">
        <title>Draft genome of Mucuna pruriens seed.</title>
        <authorList>
            <person name="Nnadi N.E."/>
            <person name="Vos R."/>
            <person name="Hasami M.H."/>
            <person name="Devisetty U.K."/>
            <person name="Aguiy J.C."/>
        </authorList>
    </citation>
    <scope>NUCLEOTIDE SEQUENCE [LARGE SCALE GENOMIC DNA]</scope>
    <source>
        <strain evidence="1">JCA_2017</strain>
    </source>
</reference>
<sequence>MHKTIKYAQDYKVKYQQCRQELQQSAIEEGTFANDSSSASINDNDVYYNIVGGNIYGLGRLTNKFIRSTCIPTNLIEMPMVQQIEEMRMTIHKLNNELLGKEVKEKSLEEKVVQLMHNHEE</sequence>
<feature type="non-terminal residue" evidence="1">
    <location>
        <position position="1"/>
    </location>
</feature>
<protein>
    <submittedName>
        <fullName evidence="1">Uncharacterized protein</fullName>
    </submittedName>
</protein>
<gene>
    <name evidence="1" type="ORF">CR513_27825</name>
</gene>
<evidence type="ECO:0000313" key="1">
    <source>
        <dbReference type="EMBL" id="RDX90325.1"/>
    </source>
</evidence>
<accession>A0A371GIE8</accession>
<proteinExistence type="predicted"/>
<comment type="caution">
    <text evidence="1">The sequence shown here is derived from an EMBL/GenBank/DDBJ whole genome shotgun (WGS) entry which is preliminary data.</text>
</comment>
<evidence type="ECO:0000313" key="2">
    <source>
        <dbReference type="Proteomes" id="UP000257109"/>
    </source>
</evidence>
<dbReference type="OrthoDB" id="1429956at2759"/>
<name>A0A371GIE8_MUCPR</name>
<keyword evidence="2" id="KW-1185">Reference proteome</keyword>
<organism evidence="1 2">
    <name type="scientific">Mucuna pruriens</name>
    <name type="common">Velvet bean</name>
    <name type="synonym">Dolichos pruriens</name>
    <dbReference type="NCBI Taxonomy" id="157652"/>
    <lineage>
        <taxon>Eukaryota</taxon>
        <taxon>Viridiplantae</taxon>
        <taxon>Streptophyta</taxon>
        <taxon>Embryophyta</taxon>
        <taxon>Tracheophyta</taxon>
        <taxon>Spermatophyta</taxon>
        <taxon>Magnoliopsida</taxon>
        <taxon>eudicotyledons</taxon>
        <taxon>Gunneridae</taxon>
        <taxon>Pentapetalae</taxon>
        <taxon>rosids</taxon>
        <taxon>fabids</taxon>
        <taxon>Fabales</taxon>
        <taxon>Fabaceae</taxon>
        <taxon>Papilionoideae</taxon>
        <taxon>50 kb inversion clade</taxon>
        <taxon>NPAAA clade</taxon>
        <taxon>indigoferoid/millettioid clade</taxon>
        <taxon>Phaseoleae</taxon>
        <taxon>Mucuna</taxon>
    </lineage>
</organism>
<dbReference type="Proteomes" id="UP000257109">
    <property type="component" value="Unassembled WGS sequence"/>
</dbReference>
<dbReference type="EMBL" id="QJKJ01005431">
    <property type="protein sequence ID" value="RDX90325.1"/>
    <property type="molecule type" value="Genomic_DNA"/>
</dbReference>